<feature type="compositionally biased region" description="Polar residues" evidence="1">
    <location>
        <begin position="151"/>
        <end position="185"/>
    </location>
</feature>
<evidence type="ECO:0000313" key="3">
    <source>
        <dbReference type="Proteomes" id="UP000019132"/>
    </source>
</evidence>
<dbReference type="Proteomes" id="UP000019132">
    <property type="component" value="Unassembled WGS sequence"/>
</dbReference>
<feature type="compositionally biased region" description="Basic and acidic residues" evidence="1">
    <location>
        <begin position="199"/>
        <end position="216"/>
    </location>
</feature>
<name>K3WGJ6_GLOUD</name>
<proteinExistence type="predicted"/>
<dbReference type="VEuPathDB" id="FungiDB:PYU1_G004077"/>
<reference evidence="3" key="2">
    <citation type="submission" date="2010-04" db="EMBL/GenBank/DDBJ databases">
        <authorList>
            <person name="Buell R."/>
            <person name="Hamilton J."/>
            <person name="Hostetler J."/>
        </authorList>
    </citation>
    <scope>NUCLEOTIDE SEQUENCE [LARGE SCALE GENOMIC DNA]</scope>
    <source>
        <strain evidence="3">DAOM:BR144</strain>
    </source>
</reference>
<dbReference type="AlphaFoldDB" id="K3WGJ6"/>
<accession>K3WGJ6</accession>
<reference evidence="3" key="1">
    <citation type="journal article" date="2010" name="Genome Biol.">
        <title>Genome sequence of the necrotrophic plant pathogen Pythium ultimum reveals original pathogenicity mechanisms and effector repertoire.</title>
        <authorList>
            <person name="Levesque C.A."/>
            <person name="Brouwer H."/>
            <person name="Cano L."/>
            <person name="Hamilton J.P."/>
            <person name="Holt C."/>
            <person name="Huitema E."/>
            <person name="Raffaele S."/>
            <person name="Robideau G.P."/>
            <person name="Thines M."/>
            <person name="Win J."/>
            <person name="Zerillo M.M."/>
            <person name="Beakes G.W."/>
            <person name="Boore J.L."/>
            <person name="Busam D."/>
            <person name="Dumas B."/>
            <person name="Ferriera S."/>
            <person name="Fuerstenberg S.I."/>
            <person name="Gachon C.M."/>
            <person name="Gaulin E."/>
            <person name="Govers F."/>
            <person name="Grenville-Briggs L."/>
            <person name="Horner N."/>
            <person name="Hostetler J."/>
            <person name="Jiang R.H."/>
            <person name="Johnson J."/>
            <person name="Krajaejun T."/>
            <person name="Lin H."/>
            <person name="Meijer H.J."/>
            <person name="Moore B."/>
            <person name="Morris P."/>
            <person name="Phuntmart V."/>
            <person name="Puiu D."/>
            <person name="Shetty J."/>
            <person name="Stajich J.E."/>
            <person name="Tripathy S."/>
            <person name="Wawra S."/>
            <person name="van West P."/>
            <person name="Whitty B.R."/>
            <person name="Coutinho P.M."/>
            <person name="Henrissat B."/>
            <person name="Martin F."/>
            <person name="Thomas P.D."/>
            <person name="Tyler B.M."/>
            <person name="De Vries R.P."/>
            <person name="Kamoun S."/>
            <person name="Yandell M."/>
            <person name="Tisserat N."/>
            <person name="Buell C.R."/>
        </authorList>
    </citation>
    <scope>NUCLEOTIDE SEQUENCE</scope>
    <source>
        <strain evidence="3">DAOM:BR144</strain>
    </source>
</reference>
<feature type="compositionally biased region" description="Basic residues" evidence="1">
    <location>
        <begin position="119"/>
        <end position="133"/>
    </location>
</feature>
<keyword evidence="3" id="KW-1185">Reference proteome</keyword>
<dbReference type="HOGENOM" id="CLU_1212557_0_0_1"/>
<dbReference type="EMBL" id="GL376567">
    <property type="status" value="NOT_ANNOTATED_CDS"/>
    <property type="molecule type" value="Genomic_DNA"/>
</dbReference>
<evidence type="ECO:0000256" key="1">
    <source>
        <dbReference type="SAM" id="MobiDB-lite"/>
    </source>
</evidence>
<sequence>STERCADAKGGVQEFFPVHCQLVRLKFATERTRRRCCNNRKRKQHCNQRIFTGIITSSRTSTESDPLQRGSRIVLHPTAQRLLEASARLYVAHACGVYRDGGAKSRRCVRRDGARIRRAARSRVSRKRSHGARRSTAAQVRSRAESDRSQQGRGCGSETTGGSSRNTCALPVTQSINTRPATQWQRCIRQSDPDAVAVPHRDADQDRAARPLEPRHPLQVPKTSRHQEQ</sequence>
<dbReference type="InParanoid" id="K3WGJ6"/>
<dbReference type="EnsemblProtists" id="PYU1_T004087">
    <property type="protein sequence ID" value="PYU1_T004087"/>
    <property type="gene ID" value="PYU1_G004077"/>
</dbReference>
<reference evidence="2" key="3">
    <citation type="submission" date="2015-02" db="UniProtKB">
        <authorList>
            <consortium name="EnsemblProtists"/>
        </authorList>
    </citation>
    <scope>IDENTIFICATION</scope>
    <source>
        <strain evidence="2">DAOM BR144</strain>
    </source>
</reference>
<protein>
    <submittedName>
        <fullName evidence="2">Uncharacterized protein</fullName>
    </submittedName>
</protein>
<organism evidence="2 3">
    <name type="scientific">Globisporangium ultimum (strain ATCC 200006 / CBS 805.95 / DAOM BR144)</name>
    <name type="common">Pythium ultimum</name>
    <dbReference type="NCBI Taxonomy" id="431595"/>
    <lineage>
        <taxon>Eukaryota</taxon>
        <taxon>Sar</taxon>
        <taxon>Stramenopiles</taxon>
        <taxon>Oomycota</taxon>
        <taxon>Peronosporomycetes</taxon>
        <taxon>Pythiales</taxon>
        <taxon>Pythiaceae</taxon>
        <taxon>Globisporangium</taxon>
    </lineage>
</organism>
<evidence type="ECO:0000313" key="2">
    <source>
        <dbReference type="EnsemblProtists" id="PYU1_T004087"/>
    </source>
</evidence>
<feature type="region of interest" description="Disordered" evidence="1">
    <location>
        <begin position="119"/>
        <end position="229"/>
    </location>
</feature>